<reference evidence="2 3" key="1">
    <citation type="journal article" date="2023" name="Arcadia Sci">
        <title>De novo assembly of a long-read Amblyomma americanum tick genome.</title>
        <authorList>
            <person name="Chou S."/>
            <person name="Poskanzer K.E."/>
            <person name="Rollins M."/>
            <person name="Thuy-Boun P.S."/>
        </authorList>
    </citation>
    <scope>NUCLEOTIDE SEQUENCE [LARGE SCALE GENOMIC DNA]</scope>
    <source>
        <strain evidence="2">F_SG_1</strain>
        <tissue evidence="2">Salivary glands</tissue>
    </source>
</reference>
<dbReference type="AlphaFoldDB" id="A0AAQ4D5K2"/>
<dbReference type="EMBL" id="JARKHS020034865">
    <property type="protein sequence ID" value="KAK8757742.1"/>
    <property type="molecule type" value="Genomic_DNA"/>
</dbReference>
<evidence type="ECO:0000313" key="2">
    <source>
        <dbReference type="EMBL" id="KAK8757742.1"/>
    </source>
</evidence>
<dbReference type="Pfam" id="PF03184">
    <property type="entry name" value="DDE_1"/>
    <property type="match status" value="1"/>
</dbReference>
<evidence type="ECO:0000259" key="1">
    <source>
        <dbReference type="Pfam" id="PF03184"/>
    </source>
</evidence>
<sequence length="163" mass="17885">MLLGNCSAHNTVTGLDNIEVVFLPPNTTSALQPMDGGIIQYVKTKYRRRMLERTLLCHEVGKQYDVNLLSAVNILAYVWHNMPVHIVANCFRHSGFVVREPGDDAVSLDDNGDDCQDFGGVLPDTVTLADYVGIDDGVVIAGSLTDEEIVKDVLHGEESEEEP</sequence>
<dbReference type="Proteomes" id="UP001321473">
    <property type="component" value="Unassembled WGS sequence"/>
</dbReference>
<comment type="caution">
    <text evidence="2">The sequence shown here is derived from an EMBL/GenBank/DDBJ whole genome shotgun (WGS) entry which is preliminary data.</text>
</comment>
<proteinExistence type="predicted"/>
<dbReference type="GO" id="GO:0003676">
    <property type="term" value="F:nucleic acid binding"/>
    <property type="evidence" value="ECO:0007669"/>
    <property type="project" value="InterPro"/>
</dbReference>
<organism evidence="2 3">
    <name type="scientific">Amblyomma americanum</name>
    <name type="common">Lone star tick</name>
    <dbReference type="NCBI Taxonomy" id="6943"/>
    <lineage>
        <taxon>Eukaryota</taxon>
        <taxon>Metazoa</taxon>
        <taxon>Ecdysozoa</taxon>
        <taxon>Arthropoda</taxon>
        <taxon>Chelicerata</taxon>
        <taxon>Arachnida</taxon>
        <taxon>Acari</taxon>
        <taxon>Parasitiformes</taxon>
        <taxon>Ixodida</taxon>
        <taxon>Ixodoidea</taxon>
        <taxon>Ixodidae</taxon>
        <taxon>Amblyomminae</taxon>
        <taxon>Amblyomma</taxon>
    </lineage>
</organism>
<protein>
    <recommendedName>
        <fullName evidence="1">DDE-1 domain-containing protein</fullName>
    </recommendedName>
</protein>
<dbReference type="InterPro" id="IPR004875">
    <property type="entry name" value="DDE_SF_endonuclease_dom"/>
</dbReference>
<evidence type="ECO:0000313" key="3">
    <source>
        <dbReference type="Proteomes" id="UP001321473"/>
    </source>
</evidence>
<gene>
    <name evidence="2" type="ORF">V5799_004625</name>
</gene>
<feature type="domain" description="DDE-1" evidence="1">
    <location>
        <begin position="2"/>
        <end position="91"/>
    </location>
</feature>
<name>A0AAQ4D5K2_AMBAM</name>
<keyword evidence="3" id="KW-1185">Reference proteome</keyword>
<accession>A0AAQ4D5K2</accession>